<feature type="compositionally biased region" description="Polar residues" evidence="7">
    <location>
        <begin position="210"/>
        <end position="224"/>
    </location>
</feature>
<dbReference type="GO" id="GO:0016020">
    <property type="term" value="C:membrane"/>
    <property type="evidence" value="ECO:0007669"/>
    <property type="project" value="UniProtKB-SubCell"/>
</dbReference>
<feature type="region of interest" description="Disordered" evidence="7">
    <location>
        <begin position="167"/>
        <end position="262"/>
    </location>
</feature>
<dbReference type="PROSITE" id="PS50261">
    <property type="entry name" value="G_PROTEIN_RECEP_F2_4"/>
    <property type="match status" value="1"/>
</dbReference>
<accession>T1KX91</accession>
<feature type="compositionally biased region" description="Low complexity" evidence="7">
    <location>
        <begin position="184"/>
        <end position="208"/>
    </location>
</feature>
<dbReference type="InterPro" id="IPR043159">
    <property type="entry name" value="Lectin_gal-bd_sf"/>
</dbReference>
<comment type="similarity">
    <text evidence="2">Belongs to the G-protein coupled receptor 2 family. LN-TM7 subfamily.</text>
</comment>
<feature type="compositionally biased region" description="Low complexity" evidence="7">
    <location>
        <begin position="227"/>
        <end position="243"/>
    </location>
</feature>
<dbReference type="GO" id="GO:0030246">
    <property type="term" value="F:carbohydrate binding"/>
    <property type="evidence" value="ECO:0007669"/>
    <property type="project" value="UniProtKB-KW"/>
</dbReference>
<evidence type="ECO:0000256" key="5">
    <source>
        <dbReference type="ARBA" id="ARBA00022989"/>
    </source>
</evidence>
<evidence type="ECO:0000259" key="10">
    <source>
        <dbReference type="PROSITE" id="PS50261"/>
    </source>
</evidence>
<dbReference type="STRING" id="32264.T1KX91"/>
<keyword evidence="3 8" id="KW-0812">Transmembrane</keyword>
<feature type="transmembrane region" description="Helical" evidence="8">
    <location>
        <begin position="462"/>
        <end position="483"/>
    </location>
</feature>
<feature type="compositionally biased region" description="Polar residues" evidence="7">
    <location>
        <begin position="244"/>
        <end position="262"/>
    </location>
</feature>
<evidence type="ECO:0000256" key="4">
    <source>
        <dbReference type="ARBA" id="ARBA00022734"/>
    </source>
</evidence>
<keyword evidence="12" id="KW-1185">Reference proteome</keyword>
<evidence type="ECO:0000256" key="3">
    <source>
        <dbReference type="ARBA" id="ARBA00022692"/>
    </source>
</evidence>
<evidence type="ECO:0008006" key="13">
    <source>
        <dbReference type="Google" id="ProtNLM"/>
    </source>
</evidence>
<dbReference type="Gene3D" id="1.20.1070.10">
    <property type="entry name" value="Rhodopsin 7-helix transmembrane proteins"/>
    <property type="match status" value="1"/>
</dbReference>
<feature type="domain" description="G-protein coupled receptors family 2 profile 2" evidence="10">
    <location>
        <begin position="422"/>
        <end position="626"/>
    </location>
</feature>
<dbReference type="PANTHER" id="PTHR46780">
    <property type="entry name" value="PROTEIN EVA-1"/>
    <property type="match status" value="1"/>
</dbReference>
<organism evidence="11 12">
    <name type="scientific">Tetranychus urticae</name>
    <name type="common">Two-spotted spider mite</name>
    <dbReference type="NCBI Taxonomy" id="32264"/>
    <lineage>
        <taxon>Eukaryota</taxon>
        <taxon>Metazoa</taxon>
        <taxon>Ecdysozoa</taxon>
        <taxon>Arthropoda</taxon>
        <taxon>Chelicerata</taxon>
        <taxon>Arachnida</taxon>
        <taxon>Acari</taxon>
        <taxon>Acariformes</taxon>
        <taxon>Trombidiformes</taxon>
        <taxon>Prostigmata</taxon>
        <taxon>Eleutherengona</taxon>
        <taxon>Raphignathae</taxon>
        <taxon>Tetranychoidea</taxon>
        <taxon>Tetranychidae</taxon>
        <taxon>Tetranychus</taxon>
    </lineage>
</organism>
<feature type="transmembrane region" description="Helical" evidence="8">
    <location>
        <begin position="721"/>
        <end position="744"/>
    </location>
</feature>
<dbReference type="Gene3D" id="2.60.120.740">
    <property type="match status" value="2"/>
</dbReference>
<evidence type="ECO:0000256" key="8">
    <source>
        <dbReference type="SAM" id="Phobius"/>
    </source>
</evidence>
<reference evidence="11" key="2">
    <citation type="submission" date="2015-06" db="UniProtKB">
        <authorList>
            <consortium name="EnsemblMetazoa"/>
        </authorList>
    </citation>
    <scope>IDENTIFICATION</scope>
</reference>
<keyword evidence="6 8" id="KW-0472">Membrane</keyword>
<dbReference type="GO" id="GO:0007166">
    <property type="term" value="P:cell surface receptor signaling pathway"/>
    <property type="evidence" value="ECO:0007669"/>
    <property type="project" value="InterPro"/>
</dbReference>
<evidence type="ECO:0000256" key="6">
    <source>
        <dbReference type="ARBA" id="ARBA00023136"/>
    </source>
</evidence>
<dbReference type="InterPro" id="IPR017981">
    <property type="entry name" value="GPCR_2-like_7TM"/>
</dbReference>
<dbReference type="FunFam" id="2.60.120.740:FF:000001">
    <property type="entry name" value="Adhesion G protein-coupled receptor L2"/>
    <property type="match status" value="1"/>
</dbReference>
<dbReference type="AlphaFoldDB" id="T1KX91"/>
<feature type="domain" description="SUEL-type lectin" evidence="9">
    <location>
        <begin position="20"/>
        <end position="109"/>
    </location>
</feature>
<reference evidence="12" key="1">
    <citation type="submission" date="2011-08" db="EMBL/GenBank/DDBJ databases">
        <authorList>
            <person name="Rombauts S."/>
        </authorList>
    </citation>
    <scope>NUCLEOTIDE SEQUENCE</scope>
    <source>
        <strain evidence="12">London</strain>
    </source>
</reference>
<dbReference type="PROSITE" id="PS50228">
    <property type="entry name" value="SUEL_LECTIN"/>
    <property type="match status" value="1"/>
</dbReference>
<evidence type="ECO:0000313" key="12">
    <source>
        <dbReference type="Proteomes" id="UP000015104"/>
    </source>
</evidence>
<feature type="region of interest" description="Disordered" evidence="7">
    <location>
        <begin position="294"/>
        <end position="314"/>
    </location>
</feature>
<keyword evidence="5 8" id="KW-1133">Transmembrane helix</keyword>
<dbReference type="HOGENOM" id="CLU_1847648_0_0_1"/>
<dbReference type="InterPro" id="IPR000922">
    <property type="entry name" value="Lectin_gal-bd_dom"/>
</dbReference>
<feature type="transmembrane region" description="Helical" evidence="8">
    <location>
        <begin position="425"/>
        <end position="450"/>
    </location>
</feature>
<evidence type="ECO:0000256" key="7">
    <source>
        <dbReference type="SAM" id="MobiDB-lite"/>
    </source>
</evidence>
<feature type="compositionally biased region" description="Polar residues" evidence="7">
    <location>
        <begin position="641"/>
        <end position="652"/>
    </location>
</feature>
<dbReference type="GO" id="GO:0004888">
    <property type="term" value="F:transmembrane signaling receptor activity"/>
    <property type="evidence" value="ECO:0007669"/>
    <property type="project" value="InterPro"/>
</dbReference>
<evidence type="ECO:0000256" key="1">
    <source>
        <dbReference type="ARBA" id="ARBA00004141"/>
    </source>
</evidence>
<dbReference type="Proteomes" id="UP000015104">
    <property type="component" value="Unassembled WGS sequence"/>
</dbReference>
<keyword evidence="4" id="KW-0430">Lectin</keyword>
<evidence type="ECO:0000259" key="9">
    <source>
        <dbReference type="PROSITE" id="PS50228"/>
    </source>
</evidence>
<protein>
    <recommendedName>
        <fullName evidence="13">SUEL-type lectin domain-containing protein</fullName>
    </recommendedName>
</protein>
<proteinExistence type="inferred from homology"/>
<feature type="transmembrane region" description="Helical" evidence="8">
    <location>
        <begin position="604"/>
        <end position="626"/>
    </location>
</feature>
<dbReference type="CDD" id="cd22830">
    <property type="entry name" value="Gal_Rha_Lectin_dCirl"/>
    <property type="match status" value="1"/>
</dbReference>
<feature type="region of interest" description="Disordered" evidence="7">
    <location>
        <begin position="633"/>
        <end position="652"/>
    </location>
</feature>
<dbReference type="EMBL" id="CAEY01000677">
    <property type="status" value="NOT_ANNOTATED_CDS"/>
    <property type="molecule type" value="Genomic_DNA"/>
</dbReference>
<feature type="compositionally biased region" description="Low complexity" evidence="7">
    <location>
        <begin position="294"/>
        <end position="308"/>
    </location>
</feature>
<feature type="transmembrane region" description="Helical" evidence="8">
    <location>
        <begin position="495"/>
        <end position="517"/>
    </location>
</feature>
<dbReference type="Pfam" id="PF02140">
    <property type="entry name" value="SUEL_Lectin"/>
    <property type="match status" value="1"/>
</dbReference>
<comment type="subcellular location">
    <subcellularLocation>
        <location evidence="1">Membrane</location>
        <topology evidence="1">Multi-pass membrane protein</topology>
    </subcellularLocation>
</comment>
<dbReference type="EnsemblMetazoa" id="tetur25g01550.1">
    <property type="protein sequence ID" value="tetur25g01550.1"/>
    <property type="gene ID" value="tetur25g01550"/>
</dbReference>
<evidence type="ECO:0000313" key="11">
    <source>
        <dbReference type="EnsemblMetazoa" id="tetur25g01550.1"/>
    </source>
</evidence>
<name>T1KX91_TETUR</name>
<sequence>MLCLLPVVNNNIARYKTVYACEDKILEIKCDEGYLIHLIRANYGRYSISICNSHGNLDWKVDCTSPHSYEVISKRCHSMRECNITVSSTIFEDHCPGTYKYLEVQYDCLPKVIHQHLGLCGQRNSCRVPASSKIFDDPCSLTFKYLEVHYQCKESVVDGKPWLSSKAKPGSFSSQDDDHGHELSSTSRPPIIVPITSTTRTSSTLPPVQSGGSINLRTFTSTMFPPSWKSSDISSTTRSSSSTHWNGETGNMNNPVTISTSAPWRPPKVSIITGKTLPSTTPMPSVYKTLHQLSSGTSSTSSTSTTTTLAPPYERSDNLQGIGINGDANSNFNLNSNGKRTTTLPPWLKARLPSTTLSTLDEHSIHDTLDSVDNNYSGYPGSIWSFASNTHYSTNGSSLSSKSPSLFSSLPENSSRTNRAQTTNLLVIVSISSLIAIIIYSITLVLLIISRITNHRQIVYKNICFILILSSVILCIISFQPWTESSSPLCNTVGILLHFLLQAIFNVILIDSIRVYCNTTNAAANKPTFSSSLSLISKNSITLYLLTYGLPIVTIGISFLIEPTLIYRGLTPGSTGSTTHSLLMTYCWFTSSTTPSSILFQTSLWVFLPTFLSIFFTALLVLLTIYGKMSPSSTPSTNPSGQDASMGNTQSTGLPIYGSNPSHYHTNQGSLIDYKTGINVTDSSGIAIIQQSGYTNNAQQNQQQNNRHHSLRHSHHNATNVIATIIFSLLNVSNAAGVCTITFIRNRRARHNVRKWLLINKYVPNCFKFGSTANIEPSSMSPLSTVNGLTNSGSTATPMTACFYSLDPSHLMSPPSPIIKLTSSLSNCSSSRLHTLNVNNNINHLHTHQHTTTLNPHQYQQQQQSQFSRSMNDGSNNVLRASQETLSLHHANLTLASGRPTSGLNNGQVGAPGRQLVPEVSPYAPPVPIYLHEYEDISSNLATDSYSFIGQPRVGPTNSYYYHTTRSPIYYSDRKQVSLDQS</sequence>
<evidence type="ECO:0000256" key="2">
    <source>
        <dbReference type="ARBA" id="ARBA00010933"/>
    </source>
</evidence>
<feature type="transmembrane region" description="Helical" evidence="8">
    <location>
        <begin position="541"/>
        <end position="561"/>
    </location>
</feature>